<organism evidence="1">
    <name type="scientific">viral metagenome</name>
    <dbReference type="NCBI Taxonomy" id="1070528"/>
    <lineage>
        <taxon>unclassified sequences</taxon>
        <taxon>metagenomes</taxon>
        <taxon>organismal metagenomes</taxon>
    </lineage>
</organism>
<dbReference type="EMBL" id="MN739879">
    <property type="protein sequence ID" value="QHT75572.1"/>
    <property type="molecule type" value="Genomic_DNA"/>
</dbReference>
<proteinExistence type="predicted"/>
<dbReference type="AlphaFoldDB" id="A0A6C0H4T6"/>
<sequence length="174" mass="20510">MTTITLPINNPFNFLLFQSFPLPIKNINNNIVNLYSNSIHPIKKKYDYESILNFTTSICNQFLFLQSHNLNIIGFNIDDILIIDDTYCIFIDPNKLYKTNTKIFLPPPNYFFRNFQNNILPFHVSNDDTNFIIGIFINFLFEKKITNVPSNKILNTKLYFFIVHAIKYNILLLI</sequence>
<name>A0A6C0H4T6_9ZZZZ</name>
<evidence type="ECO:0000313" key="1">
    <source>
        <dbReference type="EMBL" id="QHT75572.1"/>
    </source>
</evidence>
<reference evidence="1" key="1">
    <citation type="journal article" date="2020" name="Nature">
        <title>Giant virus diversity and host interactions through global metagenomics.</title>
        <authorList>
            <person name="Schulz F."/>
            <person name="Roux S."/>
            <person name="Paez-Espino D."/>
            <person name="Jungbluth S."/>
            <person name="Walsh D.A."/>
            <person name="Denef V.J."/>
            <person name="McMahon K.D."/>
            <person name="Konstantinidis K.T."/>
            <person name="Eloe-Fadrosh E.A."/>
            <person name="Kyrpides N.C."/>
            <person name="Woyke T."/>
        </authorList>
    </citation>
    <scope>NUCLEOTIDE SEQUENCE</scope>
    <source>
        <strain evidence="1">GVMAG-M-3300023179-71</strain>
    </source>
</reference>
<accession>A0A6C0H4T6</accession>
<protein>
    <submittedName>
        <fullName evidence="1">Uncharacterized protein</fullName>
    </submittedName>
</protein>